<proteinExistence type="predicted"/>
<comment type="caution">
    <text evidence="2">The sequence shown here is derived from an EMBL/GenBank/DDBJ whole genome shotgun (WGS) entry which is preliminary data.</text>
</comment>
<evidence type="ECO:0000313" key="2">
    <source>
        <dbReference type="EMBL" id="RXK52789.1"/>
    </source>
</evidence>
<evidence type="ECO:0000313" key="3">
    <source>
        <dbReference type="Proteomes" id="UP000290218"/>
    </source>
</evidence>
<organism evidence="2 3">
    <name type="scientific">Oleiharenicola lentus</name>
    <dbReference type="NCBI Taxonomy" id="2508720"/>
    <lineage>
        <taxon>Bacteria</taxon>
        <taxon>Pseudomonadati</taxon>
        <taxon>Verrucomicrobiota</taxon>
        <taxon>Opitutia</taxon>
        <taxon>Opitutales</taxon>
        <taxon>Opitutaceae</taxon>
        <taxon>Oleiharenicola</taxon>
    </lineage>
</organism>
<accession>A0A4Q1C3H6</accession>
<dbReference type="EMBL" id="SDHX01000002">
    <property type="protein sequence ID" value="RXK52789.1"/>
    <property type="molecule type" value="Genomic_DNA"/>
</dbReference>
<gene>
    <name evidence="2" type="ORF">ESB00_13795</name>
</gene>
<protein>
    <submittedName>
        <fullName evidence="2">Uncharacterized protein</fullName>
    </submittedName>
</protein>
<keyword evidence="3" id="KW-1185">Reference proteome</keyword>
<feature type="compositionally biased region" description="Low complexity" evidence="1">
    <location>
        <begin position="39"/>
        <end position="53"/>
    </location>
</feature>
<dbReference type="AlphaFoldDB" id="A0A4Q1C3H6"/>
<reference evidence="2 3" key="1">
    <citation type="submission" date="2019-01" db="EMBL/GenBank/DDBJ databases">
        <title>Lacunisphaera sp. strain TWA-58.</title>
        <authorList>
            <person name="Chen W.-M."/>
        </authorList>
    </citation>
    <scope>NUCLEOTIDE SEQUENCE [LARGE SCALE GENOMIC DNA]</scope>
    <source>
        <strain evidence="2 3">TWA-58</strain>
    </source>
</reference>
<feature type="region of interest" description="Disordered" evidence="1">
    <location>
        <begin position="21"/>
        <end position="56"/>
    </location>
</feature>
<name>A0A4Q1C3H6_9BACT</name>
<dbReference type="Proteomes" id="UP000290218">
    <property type="component" value="Unassembled WGS sequence"/>
</dbReference>
<feature type="region of interest" description="Disordered" evidence="1">
    <location>
        <begin position="136"/>
        <end position="171"/>
    </location>
</feature>
<feature type="compositionally biased region" description="Basic and acidic residues" evidence="1">
    <location>
        <begin position="148"/>
        <end position="160"/>
    </location>
</feature>
<sequence length="171" mass="18706">MIGLAAALSAAEPEPARISRDISAKIREGLPTYQPPAAPAEGGSAGTEGSQTSDPNVLILPKLTVKEKRLPPDAADQLMSRDDFKRKMENLYLDEIAKDGPLNYLLNKFTIPILSPSKAERGKAIYQRRELDRLRHVSDAARSLDPNATKKLERDLDNSHTTRPAGGLPKK</sequence>
<evidence type="ECO:0000256" key="1">
    <source>
        <dbReference type="SAM" id="MobiDB-lite"/>
    </source>
</evidence>